<evidence type="ECO:0000259" key="5">
    <source>
        <dbReference type="Pfam" id="PF00535"/>
    </source>
</evidence>
<dbReference type="Proteomes" id="UP000245469">
    <property type="component" value="Unassembled WGS sequence"/>
</dbReference>
<comment type="similarity">
    <text evidence="2">Belongs to the glycosyltransferase 2 family.</text>
</comment>
<organism evidence="6 7">
    <name type="scientific">Quadrisphaera granulorum</name>
    <dbReference type="NCBI Taxonomy" id="317664"/>
    <lineage>
        <taxon>Bacteria</taxon>
        <taxon>Bacillati</taxon>
        <taxon>Actinomycetota</taxon>
        <taxon>Actinomycetes</taxon>
        <taxon>Kineosporiales</taxon>
        <taxon>Kineosporiaceae</taxon>
        <taxon>Quadrisphaera</taxon>
    </lineage>
</organism>
<keyword evidence="7" id="KW-1185">Reference proteome</keyword>
<gene>
    <name evidence="6" type="ORF">BXY45_1503</name>
</gene>
<sequence length="307" mass="34204">MTVETRADTAVLVATYRRPDKLAKLMESLAQCRAFIDFDIIVADNDPGSTTPLAARTNWPTGLSIKVVLEPRPGIAAARNRLLDEAKEYPRLVFVDDDETVDPDWLQRLIEAQKVSGAGMITGPIFYTYPAETPPWAILGNFMMADMRDESRMVSAASTNNLLIQSQALYDPITLRFDEKFGLTGGSDIMLTRRFTQAGGLIFFEKTARVHEEIPPERANARWFIKRAFRAGNTDARVQLALDNRIAAHVRVFGLGFLRLWAGVALLVTHPYINQSATGAKALRMIIRGTGYLYAAAGQAYSEYNRK</sequence>
<dbReference type="RefSeq" id="WP_109776704.1">
    <property type="nucleotide sequence ID" value="NZ_QGDQ01000050.1"/>
</dbReference>
<evidence type="ECO:0000256" key="2">
    <source>
        <dbReference type="ARBA" id="ARBA00006739"/>
    </source>
</evidence>
<dbReference type="GO" id="GO:0016757">
    <property type="term" value="F:glycosyltransferase activity"/>
    <property type="evidence" value="ECO:0007669"/>
    <property type="project" value="UniProtKB-KW"/>
</dbReference>
<keyword evidence="3" id="KW-0328">Glycosyltransferase</keyword>
<evidence type="ECO:0000313" key="6">
    <source>
        <dbReference type="EMBL" id="PWJ45805.1"/>
    </source>
</evidence>
<evidence type="ECO:0000256" key="4">
    <source>
        <dbReference type="ARBA" id="ARBA00022679"/>
    </source>
</evidence>
<dbReference type="AlphaFoldDB" id="A0A315ZJL0"/>
<protein>
    <submittedName>
        <fullName evidence="6">GT2 family glycosyltransferase</fullName>
    </submittedName>
</protein>
<evidence type="ECO:0000256" key="1">
    <source>
        <dbReference type="ARBA" id="ARBA00004776"/>
    </source>
</evidence>
<dbReference type="Pfam" id="PF00535">
    <property type="entry name" value="Glycos_transf_2"/>
    <property type="match status" value="1"/>
</dbReference>
<reference evidence="6 7" key="1">
    <citation type="submission" date="2018-03" db="EMBL/GenBank/DDBJ databases">
        <title>Genomic Encyclopedia of Archaeal and Bacterial Type Strains, Phase II (KMG-II): from individual species to whole genera.</title>
        <authorList>
            <person name="Goeker M."/>
        </authorList>
    </citation>
    <scope>NUCLEOTIDE SEQUENCE [LARGE SCALE GENOMIC DNA]</scope>
    <source>
        <strain evidence="6 7">DSM 44889</strain>
    </source>
</reference>
<dbReference type="PANTHER" id="PTHR43179">
    <property type="entry name" value="RHAMNOSYLTRANSFERASE WBBL"/>
    <property type="match status" value="1"/>
</dbReference>
<keyword evidence="4 6" id="KW-0808">Transferase</keyword>
<dbReference type="EMBL" id="QGDQ01000050">
    <property type="protein sequence ID" value="PWJ45805.1"/>
    <property type="molecule type" value="Genomic_DNA"/>
</dbReference>
<dbReference type="Gene3D" id="3.90.550.10">
    <property type="entry name" value="Spore Coat Polysaccharide Biosynthesis Protein SpsA, Chain A"/>
    <property type="match status" value="1"/>
</dbReference>
<feature type="domain" description="Glycosyltransferase 2-like" evidence="5">
    <location>
        <begin position="11"/>
        <end position="137"/>
    </location>
</feature>
<dbReference type="OrthoDB" id="3180470at2"/>
<evidence type="ECO:0000313" key="7">
    <source>
        <dbReference type="Proteomes" id="UP000245469"/>
    </source>
</evidence>
<dbReference type="PANTHER" id="PTHR43179:SF12">
    <property type="entry name" value="GALACTOFURANOSYLTRANSFERASE GLFT2"/>
    <property type="match status" value="1"/>
</dbReference>
<proteinExistence type="inferred from homology"/>
<dbReference type="InterPro" id="IPR029044">
    <property type="entry name" value="Nucleotide-diphossugar_trans"/>
</dbReference>
<comment type="pathway">
    <text evidence="1">Cell wall biogenesis; cell wall polysaccharide biosynthesis.</text>
</comment>
<dbReference type="InterPro" id="IPR001173">
    <property type="entry name" value="Glyco_trans_2-like"/>
</dbReference>
<evidence type="ECO:0000256" key="3">
    <source>
        <dbReference type="ARBA" id="ARBA00022676"/>
    </source>
</evidence>
<comment type="caution">
    <text evidence="6">The sequence shown here is derived from an EMBL/GenBank/DDBJ whole genome shotgun (WGS) entry which is preliminary data.</text>
</comment>
<dbReference type="SUPFAM" id="SSF53448">
    <property type="entry name" value="Nucleotide-diphospho-sugar transferases"/>
    <property type="match status" value="1"/>
</dbReference>
<accession>A0A315ZJL0</accession>
<dbReference type="CDD" id="cd00761">
    <property type="entry name" value="Glyco_tranf_GTA_type"/>
    <property type="match status" value="1"/>
</dbReference>
<name>A0A315ZJL0_9ACTN</name>